<reference evidence="2" key="1">
    <citation type="submission" date="2022-01" db="EMBL/GenBank/DDBJ databases">
        <title>Whole genome-based taxonomy of the Shewanellaceae.</title>
        <authorList>
            <person name="Martin-Rodriguez A.J."/>
        </authorList>
    </citation>
    <scope>NUCLEOTIDE SEQUENCE</scope>
    <source>
        <strain evidence="2">KCTC 23973</strain>
    </source>
</reference>
<organism evidence="2 3">
    <name type="scientific">Shewanella pneumatophori</name>
    <dbReference type="NCBI Taxonomy" id="314092"/>
    <lineage>
        <taxon>Bacteria</taxon>
        <taxon>Pseudomonadati</taxon>
        <taxon>Pseudomonadota</taxon>
        <taxon>Gammaproteobacteria</taxon>
        <taxon>Alteromonadales</taxon>
        <taxon>Shewanellaceae</taxon>
        <taxon>Shewanella</taxon>
    </lineage>
</organism>
<gene>
    <name evidence="2" type="ORF">L2740_02835</name>
</gene>
<sequence length="72" mass="8268">MKSLQKKMELNLFCQCRYCQSKQVKVRFKFLPNLISFPLGLGILSLLGLQPLPIKMQCKSCDKTFYGSGIQH</sequence>
<feature type="transmembrane region" description="Helical" evidence="1">
    <location>
        <begin position="30"/>
        <end position="49"/>
    </location>
</feature>
<keyword evidence="1" id="KW-1133">Transmembrane helix</keyword>
<keyword evidence="3" id="KW-1185">Reference proteome</keyword>
<comment type="caution">
    <text evidence="2">The sequence shown here is derived from an EMBL/GenBank/DDBJ whole genome shotgun (WGS) entry which is preliminary data.</text>
</comment>
<evidence type="ECO:0000256" key="1">
    <source>
        <dbReference type="SAM" id="Phobius"/>
    </source>
</evidence>
<dbReference type="Proteomes" id="UP001139293">
    <property type="component" value="Unassembled WGS sequence"/>
</dbReference>
<dbReference type="RefSeq" id="WP_248948523.1">
    <property type="nucleotide sequence ID" value="NZ_JAKILB010000001.1"/>
</dbReference>
<evidence type="ECO:0000313" key="3">
    <source>
        <dbReference type="Proteomes" id="UP001139293"/>
    </source>
</evidence>
<evidence type="ECO:0000313" key="2">
    <source>
        <dbReference type="EMBL" id="MCL1137487.1"/>
    </source>
</evidence>
<protein>
    <submittedName>
        <fullName evidence="2">Uncharacterized protein</fullName>
    </submittedName>
</protein>
<dbReference type="AlphaFoldDB" id="A0A9X1ZAK0"/>
<proteinExistence type="predicted"/>
<accession>A0A9X1ZAK0</accession>
<dbReference type="EMBL" id="JAKILB010000001">
    <property type="protein sequence ID" value="MCL1137487.1"/>
    <property type="molecule type" value="Genomic_DNA"/>
</dbReference>
<keyword evidence="1" id="KW-0812">Transmembrane</keyword>
<name>A0A9X1ZAK0_9GAMM</name>
<keyword evidence="1" id="KW-0472">Membrane</keyword>